<sequence length="119" mass="12893">MEPFDINAGRFYLRALHEQSFFDDSATLAALTPPTSIHHAEEAESGWMEDRLYSWAVCEQTSPDLLALVTYRPDTGEVGAHAAGAPEKVWDQNRDLGPITLGQAAEAGRAAVSSTFPSS</sequence>
<dbReference type="AlphaFoldDB" id="A0A9X1TZG0"/>
<dbReference type="Proteomes" id="UP001139336">
    <property type="component" value="Unassembled WGS sequence"/>
</dbReference>
<gene>
    <name evidence="1" type="ORF">L1O03_00640</name>
</gene>
<name>A0A9X1TZG0_9CORY</name>
<proteinExistence type="predicted"/>
<dbReference type="EMBL" id="JAKGSI010000001">
    <property type="protein sequence ID" value="MCF4005689.1"/>
    <property type="molecule type" value="Genomic_DNA"/>
</dbReference>
<keyword evidence="2" id="KW-1185">Reference proteome</keyword>
<organism evidence="1 2">
    <name type="scientific">Corynebacterium uropygiale</name>
    <dbReference type="NCBI Taxonomy" id="1775911"/>
    <lineage>
        <taxon>Bacteria</taxon>
        <taxon>Bacillati</taxon>
        <taxon>Actinomycetota</taxon>
        <taxon>Actinomycetes</taxon>
        <taxon>Mycobacteriales</taxon>
        <taxon>Corynebacteriaceae</taxon>
        <taxon>Corynebacterium</taxon>
    </lineage>
</organism>
<comment type="caution">
    <text evidence="1">The sequence shown here is derived from an EMBL/GenBank/DDBJ whole genome shotgun (WGS) entry which is preliminary data.</text>
</comment>
<reference evidence="1" key="1">
    <citation type="submission" date="2022-01" db="EMBL/GenBank/DDBJ databases">
        <title>Corynebacterium sp. nov isolated from isolated from the feces of the greater white-fronted geese (Anser albifrons) at Poyang Lake, PR China.</title>
        <authorList>
            <person name="Liu Q."/>
        </authorList>
    </citation>
    <scope>NUCLEOTIDE SEQUENCE</scope>
    <source>
        <strain evidence="1">JCM 32435</strain>
    </source>
</reference>
<evidence type="ECO:0000313" key="1">
    <source>
        <dbReference type="EMBL" id="MCF4005689.1"/>
    </source>
</evidence>
<evidence type="ECO:0000313" key="2">
    <source>
        <dbReference type="Proteomes" id="UP001139336"/>
    </source>
</evidence>
<protein>
    <submittedName>
        <fullName evidence="1">Uncharacterized protein</fullName>
    </submittedName>
</protein>
<accession>A0A9X1TZG0</accession>
<dbReference type="RefSeq" id="WP_236117497.1">
    <property type="nucleotide sequence ID" value="NZ_JAKGSI010000001.1"/>
</dbReference>